<evidence type="ECO:0000259" key="7">
    <source>
        <dbReference type="PROSITE" id="PS50893"/>
    </source>
</evidence>
<dbReference type="Pfam" id="PF00005">
    <property type="entry name" value="ABC_tran"/>
    <property type="match status" value="1"/>
</dbReference>
<dbReference type="EMBL" id="QRHN01000013">
    <property type="protein sequence ID" value="RHF77883.1"/>
    <property type="molecule type" value="Genomic_DNA"/>
</dbReference>
<keyword evidence="2" id="KW-0813">Transport</keyword>
<accession>A0A414QAS3</accession>
<evidence type="ECO:0000256" key="2">
    <source>
        <dbReference type="ARBA" id="ARBA00022448"/>
    </source>
</evidence>
<dbReference type="CDD" id="cd03293">
    <property type="entry name" value="ABC_NrtD_SsuB_transporters"/>
    <property type="match status" value="1"/>
</dbReference>
<feature type="domain" description="ABC transporter" evidence="7">
    <location>
        <begin position="4"/>
        <end position="239"/>
    </location>
</feature>
<keyword evidence="5 8" id="KW-0067">ATP-binding</keyword>
<name>A0A414QAS3_9FIRM</name>
<evidence type="ECO:0000256" key="3">
    <source>
        <dbReference type="ARBA" id="ARBA00022475"/>
    </source>
</evidence>
<keyword evidence="3" id="KW-1003">Cell membrane</keyword>
<dbReference type="PROSITE" id="PS50893">
    <property type="entry name" value="ABC_TRANSPORTER_2"/>
    <property type="match status" value="1"/>
</dbReference>
<comment type="caution">
    <text evidence="8">The sequence shown here is derived from an EMBL/GenBank/DDBJ whole genome shotgun (WGS) entry which is preliminary data.</text>
</comment>
<keyword evidence="6" id="KW-0472">Membrane</keyword>
<dbReference type="InterPro" id="IPR003593">
    <property type="entry name" value="AAA+_ATPase"/>
</dbReference>
<organism evidence="8 9">
    <name type="scientific">Dorea formicigenerans</name>
    <dbReference type="NCBI Taxonomy" id="39486"/>
    <lineage>
        <taxon>Bacteria</taxon>
        <taxon>Bacillati</taxon>
        <taxon>Bacillota</taxon>
        <taxon>Clostridia</taxon>
        <taxon>Lachnospirales</taxon>
        <taxon>Lachnospiraceae</taxon>
        <taxon>Dorea</taxon>
    </lineage>
</organism>
<comment type="subcellular location">
    <subcellularLocation>
        <location evidence="1">Cell membrane</location>
        <topology evidence="1">Peripheral membrane protein</topology>
    </subcellularLocation>
</comment>
<proteinExistence type="predicted"/>
<evidence type="ECO:0000256" key="6">
    <source>
        <dbReference type="ARBA" id="ARBA00023136"/>
    </source>
</evidence>
<dbReference type="InterPro" id="IPR050166">
    <property type="entry name" value="ABC_transporter_ATP-bind"/>
</dbReference>
<dbReference type="SUPFAM" id="SSF52540">
    <property type="entry name" value="P-loop containing nucleoside triphosphate hydrolases"/>
    <property type="match status" value="1"/>
</dbReference>
<evidence type="ECO:0000256" key="1">
    <source>
        <dbReference type="ARBA" id="ARBA00004202"/>
    </source>
</evidence>
<dbReference type="Proteomes" id="UP000285666">
    <property type="component" value="Unassembled WGS sequence"/>
</dbReference>
<dbReference type="Gene3D" id="3.40.50.300">
    <property type="entry name" value="P-loop containing nucleotide triphosphate hydrolases"/>
    <property type="match status" value="1"/>
</dbReference>
<sequence length="267" mass="29984">MSEIKITDLSFAYKDQPNRLILKDINIEVEHGEFVCLLGPSGCGKSTFLRLLAGLEDPTGGTLEMNGKPLKGSSLDRSVVFQDYGLFPWMTAGENIMLALQQKYPKKPKKELKEVALNMMKEVGLDKSVFKKLPKALSGGMKQRCAIARSLSIDPPILLMDEPFGALDAVTRAKLQDLLISLWNHEEEKKTVFFVTHDVDESMLLANRILVFGQSPSNIIYDKKIPEDLKITRETIFENSKILELRNELINHINRDVADHTTIGQNG</sequence>
<dbReference type="AlphaFoldDB" id="A0A414QAS3"/>
<dbReference type="PANTHER" id="PTHR42788">
    <property type="entry name" value="TAURINE IMPORT ATP-BINDING PROTEIN-RELATED"/>
    <property type="match status" value="1"/>
</dbReference>
<dbReference type="SMART" id="SM00382">
    <property type="entry name" value="AAA"/>
    <property type="match status" value="1"/>
</dbReference>
<dbReference type="GO" id="GO:0016887">
    <property type="term" value="F:ATP hydrolysis activity"/>
    <property type="evidence" value="ECO:0007669"/>
    <property type="project" value="InterPro"/>
</dbReference>
<evidence type="ECO:0000313" key="9">
    <source>
        <dbReference type="Proteomes" id="UP000285666"/>
    </source>
</evidence>
<protein>
    <submittedName>
        <fullName evidence="8">ABC transporter ATP-binding protein</fullName>
    </submittedName>
</protein>
<dbReference type="RefSeq" id="WP_118237597.1">
    <property type="nucleotide sequence ID" value="NZ_QRHN01000013.1"/>
</dbReference>
<dbReference type="InterPro" id="IPR003439">
    <property type="entry name" value="ABC_transporter-like_ATP-bd"/>
</dbReference>
<dbReference type="GO" id="GO:0005886">
    <property type="term" value="C:plasma membrane"/>
    <property type="evidence" value="ECO:0007669"/>
    <property type="project" value="UniProtKB-SubCell"/>
</dbReference>
<keyword evidence="4" id="KW-0547">Nucleotide-binding</keyword>
<dbReference type="InterPro" id="IPR027417">
    <property type="entry name" value="P-loop_NTPase"/>
</dbReference>
<evidence type="ECO:0000256" key="4">
    <source>
        <dbReference type="ARBA" id="ARBA00022741"/>
    </source>
</evidence>
<dbReference type="PANTHER" id="PTHR42788:SF7">
    <property type="entry name" value="NITRATE ABC TRANSPORTER ATP-BINDING PROTEIN"/>
    <property type="match status" value="1"/>
</dbReference>
<gene>
    <name evidence="8" type="ORF">DW658_10110</name>
</gene>
<reference evidence="8 9" key="1">
    <citation type="submission" date="2018-08" db="EMBL/GenBank/DDBJ databases">
        <title>A genome reference for cultivated species of the human gut microbiota.</title>
        <authorList>
            <person name="Zou Y."/>
            <person name="Xue W."/>
            <person name="Luo G."/>
        </authorList>
    </citation>
    <scope>NUCLEOTIDE SEQUENCE [LARGE SCALE GENOMIC DNA]</scope>
    <source>
        <strain evidence="8 9">AM23-7AC</strain>
    </source>
</reference>
<evidence type="ECO:0000313" key="8">
    <source>
        <dbReference type="EMBL" id="RHF77883.1"/>
    </source>
</evidence>
<dbReference type="GO" id="GO:0005524">
    <property type="term" value="F:ATP binding"/>
    <property type="evidence" value="ECO:0007669"/>
    <property type="project" value="UniProtKB-KW"/>
</dbReference>
<evidence type="ECO:0000256" key="5">
    <source>
        <dbReference type="ARBA" id="ARBA00022840"/>
    </source>
</evidence>